<dbReference type="Pfam" id="PF07701">
    <property type="entry name" value="HNOBA"/>
    <property type="match status" value="1"/>
</dbReference>
<evidence type="ECO:0000256" key="2">
    <source>
        <dbReference type="ARBA" id="ARBA00012202"/>
    </source>
</evidence>
<evidence type="ECO:0000313" key="17">
    <source>
        <dbReference type="EMBL" id="MBN3317946.1"/>
    </source>
</evidence>
<keyword evidence="8 15" id="KW-0472">Membrane</keyword>
<dbReference type="Gene3D" id="3.30.70.1230">
    <property type="entry name" value="Nucleotide cyclase"/>
    <property type="match status" value="1"/>
</dbReference>
<dbReference type="Proteomes" id="UP000736164">
    <property type="component" value="Unassembled WGS sequence"/>
</dbReference>
<dbReference type="GO" id="GO:0004383">
    <property type="term" value="F:guanylate cyclase activity"/>
    <property type="evidence" value="ECO:0007669"/>
    <property type="project" value="UniProtKB-EC"/>
</dbReference>
<dbReference type="SUPFAM" id="SSF55073">
    <property type="entry name" value="Nucleotide cyclase"/>
    <property type="match status" value="1"/>
</dbReference>
<comment type="subcellular location">
    <subcellularLocation>
        <location evidence="1">Membrane</location>
        <topology evidence="1">Single-pass type I membrane protein</topology>
    </subcellularLocation>
</comment>
<dbReference type="InterPro" id="IPR011645">
    <property type="entry name" value="HNOB_dom_associated"/>
</dbReference>
<dbReference type="GO" id="GO:0005525">
    <property type="term" value="F:GTP binding"/>
    <property type="evidence" value="ECO:0007669"/>
    <property type="project" value="UniProtKB-KW"/>
</dbReference>
<dbReference type="GO" id="GO:0035556">
    <property type="term" value="P:intracellular signal transduction"/>
    <property type="evidence" value="ECO:0007669"/>
    <property type="project" value="InterPro"/>
</dbReference>
<dbReference type="SMART" id="SM00044">
    <property type="entry name" value="CYCc"/>
    <property type="match status" value="1"/>
</dbReference>
<dbReference type="GO" id="GO:0004016">
    <property type="term" value="F:adenylate cyclase activity"/>
    <property type="evidence" value="ECO:0007669"/>
    <property type="project" value="TreeGrafter"/>
</dbReference>
<evidence type="ECO:0000256" key="12">
    <source>
        <dbReference type="ARBA" id="ARBA00023293"/>
    </source>
</evidence>
<dbReference type="GO" id="GO:0005886">
    <property type="term" value="C:plasma membrane"/>
    <property type="evidence" value="ECO:0007669"/>
    <property type="project" value="TreeGrafter"/>
</dbReference>
<sequence>MSGVGRSMKKDCFASGALSSSSLKGTFTKIRQKKAKPHRKSQPRKKEDSESDCELCRQCSSSSNVGSNRTVRRILTACVISLLALLGSVSVDLGTSLQVWRDTEAALNELTSCKTVLILGLIRELQSDQDSCNATSPGACRHLSTNIIPRISHLCRTLDLEVNVSGQLCAEDQKEICQTLLLVLPTVLNGTGEKEGSDTNVTGTAFSLTISELLDLWGDPELDIWRVRFNPDWADVLSLKLLLRFQVAARNMMESFSSLPNQHLVTSWYHAVSHLSFAMLVSENLQSCWLEKGNVSQHAMGLRKPPILLPLWTSFGMSSVSHTDAVIYRLGDVQDCLLDRARQTLKKKSRDFISTVSLKLCLLSIACLIYPIVLLSFKQMTEWIENYARSLKERTEDLKQERRLAEDLLHQMLPKSVAKQLRQQKHVEAESYEKVTIFFSDIVGFTAISASCTPLQVVEMLNNLYMCFDTRIDSYDVYKVETIGDAYMVVSGLPERNGDRHADEIAKMSLDLVAAVRQVPIPHMPSKRLQLRAGIHTGPCVAGIVGYKMPRYCLFGDTVNTASRMESTSLPQKVHVSSATYLALKKDDAYELQLRGEIEVKGKGKMNTYWLVGHKNYSVQNDSLVCHWNPNLSRNKKGGDGSNASVEQSNTSITVWSISENTTPVSMADYSPNGRPLPEPAHTTAPESPLCVSALVEQPPGTPGTLGSMTGGLQSCSSEGASPRLWTSNGTAFSTQGNKTDLLPGSVHQE</sequence>
<evidence type="ECO:0000256" key="15">
    <source>
        <dbReference type="SAM" id="Phobius"/>
    </source>
</evidence>
<evidence type="ECO:0000256" key="7">
    <source>
        <dbReference type="ARBA" id="ARBA00023134"/>
    </source>
</evidence>
<evidence type="ECO:0000256" key="14">
    <source>
        <dbReference type="SAM" id="MobiDB-lite"/>
    </source>
</evidence>
<evidence type="ECO:0000256" key="8">
    <source>
        <dbReference type="ARBA" id="ARBA00023136"/>
    </source>
</evidence>
<feature type="transmembrane region" description="Helical" evidence="15">
    <location>
        <begin position="356"/>
        <end position="377"/>
    </location>
</feature>
<accession>A0A8J7NRU8</accession>
<comment type="caution">
    <text evidence="17">The sequence shown here is derived from an EMBL/GenBank/DDBJ whole genome shotgun (WGS) entry which is preliminary data.</text>
</comment>
<dbReference type="InterPro" id="IPR029787">
    <property type="entry name" value="Nucleotide_cyclase"/>
</dbReference>
<keyword evidence="7" id="KW-0342">GTP-binding</keyword>
<dbReference type="AlphaFoldDB" id="A0A8J7NRU8"/>
<dbReference type="Pfam" id="PF00211">
    <property type="entry name" value="Guanylate_cyc"/>
    <property type="match status" value="1"/>
</dbReference>
<keyword evidence="5" id="KW-0547">Nucleotide-binding</keyword>
<evidence type="ECO:0000256" key="5">
    <source>
        <dbReference type="ARBA" id="ARBA00022741"/>
    </source>
</evidence>
<keyword evidence="3 15" id="KW-0812">Transmembrane</keyword>
<feature type="compositionally biased region" description="Basic residues" evidence="14">
    <location>
        <begin position="30"/>
        <end position="43"/>
    </location>
</feature>
<evidence type="ECO:0000256" key="1">
    <source>
        <dbReference type="ARBA" id="ARBA00004479"/>
    </source>
</evidence>
<proteinExistence type="inferred from homology"/>
<feature type="compositionally biased region" description="Polar residues" evidence="14">
    <location>
        <begin position="705"/>
        <end position="739"/>
    </location>
</feature>
<dbReference type="EMBL" id="JAAWVO010037165">
    <property type="protein sequence ID" value="MBN3317946.1"/>
    <property type="molecule type" value="Genomic_DNA"/>
</dbReference>
<gene>
    <name evidence="17" type="primary">Npr1_1</name>
    <name evidence="17" type="ORF">GTO95_0002843</name>
</gene>
<evidence type="ECO:0000256" key="4">
    <source>
        <dbReference type="ARBA" id="ARBA00022729"/>
    </source>
</evidence>
<feature type="region of interest" description="Disordered" evidence="14">
    <location>
        <begin position="24"/>
        <end position="47"/>
    </location>
</feature>
<dbReference type="InterPro" id="IPR050401">
    <property type="entry name" value="Cyclic_nucleotide_synthase"/>
</dbReference>
<dbReference type="GO" id="GO:0001653">
    <property type="term" value="F:peptide receptor activity"/>
    <property type="evidence" value="ECO:0007669"/>
    <property type="project" value="TreeGrafter"/>
</dbReference>
<dbReference type="PANTHER" id="PTHR11920">
    <property type="entry name" value="GUANYLYL CYCLASE"/>
    <property type="match status" value="1"/>
</dbReference>
<dbReference type="Gene3D" id="6.10.250.780">
    <property type="match status" value="1"/>
</dbReference>
<dbReference type="GO" id="GO:0007168">
    <property type="term" value="P:receptor guanylyl cyclase signaling pathway"/>
    <property type="evidence" value="ECO:0007669"/>
    <property type="project" value="TreeGrafter"/>
</dbReference>
<protein>
    <recommendedName>
        <fullName evidence="2">guanylate cyclase</fullName>
        <ecNumber evidence="2">4.6.1.2</ecNumber>
    </recommendedName>
</protein>
<keyword evidence="4" id="KW-0732">Signal</keyword>
<keyword evidence="11 13" id="KW-0456">Lyase</keyword>
<dbReference type="CDD" id="cd07302">
    <property type="entry name" value="CHD"/>
    <property type="match status" value="1"/>
</dbReference>
<keyword evidence="12" id="KW-0141">cGMP biosynthesis</keyword>
<feature type="non-terminal residue" evidence="17">
    <location>
        <position position="1"/>
    </location>
</feature>
<evidence type="ECO:0000256" key="6">
    <source>
        <dbReference type="ARBA" id="ARBA00022989"/>
    </source>
</evidence>
<keyword evidence="18" id="KW-1185">Reference proteome</keyword>
<name>A0A8J7NRU8_ATRSP</name>
<feature type="region of interest" description="Disordered" evidence="14">
    <location>
        <begin position="666"/>
        <end position="750"/>
    </location>
</feature>
<comment type="similarity">
    <text evidence="13">Belongs to the adenylyl cyclase class-4/guanylyl cyclase family.</text>
</comment>
<dbReference type="InterPro" id="IPR018297">
    <property type="entry name" value="A/G_cyclase_CS"/>
</dbReference>
<keyword evidence="9" id="KW-0675">Receptor</keyword>
<evidence type="ECO:0000256" key="10">
    <source>
        <dbReference type="ARBA" id="ARBA00023180"/>
    </source>
</evidence>
<reference evidence="17" key="1">
    <citation type="journal article" date="2021" name="Cell">
        <title>Tracing the genetic footprints of vertebrate landing in non-teleost ray-finned fishes.</title>
        <authorList>
            <person name="Bi X."/>
            <person name="Wang K."/>
            <person name="Yang L."/>
            <person name="Pan H."/>
            <person name="Jiang H."/>
            <person name="Wei Q."/>
            <person name="Fang M."/>
            <person name="Yu H."/>
            <person name="Zhu C."/>
            <person name="Cai Y."/>
            <person name="He Y."/>
            <person name="Gan X."/>
            <person name="Zeng H."/>
            <person name="Yu D."/>
            <person name="Zhu Y."/>
            <person name="Jiang H."/>
            <person name="Qiu Q."/>
            <person name="Yang H."/>
            <person name="Zhang Y.E."/>
            <person name="Wang W."/>
            <person name="Zhu M."/>
            <person name="He S."/>
            <person name="Zhang G."/>
        </authorList>
    </citation>
    <scope>NUCLEOTIDE SEQUENCE</scope>
    <source>
        <strain evidence="17">Allg_001</strain>
    </source>
</reference>
<dbReference type="FunFam" id="3.30.70.1230:FF:000004">
    <property type="entry name" value="Guanylate cyclase"/>
    <property type="match status" value="1"/>
</dbReference>
<dbReference type="PROSITE" id="PS50125">
    <property type="entry name" value="GUANYLATE_CYCLASE_2"/>
    <property type="match status" value="1"/>
</dbReference>
<keyword evidence="10" id="KW-0325">Glycoprotein</keyword>
<dbReference type="InterPro" id="IPR001054">
    <property type="entry name" value="A/G_cyclase"/>
</dbReference>
<evidence type="ECO:0000256" key="3">
    <source>
        <dbReference type="ARBA" id="ARBA00022692"/>
    </source>
</evidence>
<feature type="non-terminal residue" evidence="17">
    <location>
        <position position="750"/>
    </location>
</feature>
<dbReference type="EC" id="4.6.1.2" evidence="2"/>
<evidence type="ECO:0000256" key="11">
    <source>
        <dbReference type="ARBA" id="ARBA00023239"/>
    </source>
</evidence>
<evidence type="ECO:0000313" key="18">
    <source>
        <dbReference type="Proteomes" id="UP000736164"/>
    </source>
</evidence>
<evidence type="ECO:0000259" key="16">
    <source>
        <dbReference type="PROSITE" id="PS50125"/>
    </source>
</evidence>
<organism evidence="17 18">
    <name type="scientific">Atractosteus spatula</name>
    <name type="common">Alligator gar</name>
    <name type="synonym">Lepisosteus spatula</name>
    <dbReference type="NCBI Taxonomy" id="7917"/>
    <lineage>
        <taxon>Eukaryota</taxon>
        <taxon>Metazoa</taxon>
        <taxon>Chordata</taxon>
        <taxon>Craniata</taxon>
        <taxon>Vertebrata</taxon>
        <taxon>Euteleostomi</taxon>
        <taxon>Actinopterygii</taxon>
        <taxon>Neopterygii</taxon>
        <taxon>Holostei</taxon>
        <taxon>Semionotiformes</taxon>
        <taxon>Lepisosteidae</taxon>
        <taxon>Atractosteus</taxon>
    </lineage>
</organism>
<evidence type="ECO:0000256" key="9">
    <source>
        <dbReference type="ARBA" id="ARBA00023170"/>
    </source>
</evidence>
<dbReference type="PANTHER" id="PTHR11920:SF497">
    <property type="entry name" value="GUANYLATE CYCLASE"/>
    <property type="match status" value="1"/>
</dbReference>
<feature type="domain" description="Guanylate cyclase" evidence="16">
    <location>
        <begin position="436"/>
        <end position="566"/>
    </location>
</feature>
<keyword evidence="6 15" id="KW-1133">Transmembrane helix</keyword>
<dbReference type="PROSITE" id="PS00452">
    <property type="entry name" value="GUANYLATE_CYCLASE_1"/>
    <property type="match status" value="1"/>
</dbReference>
<evidence type="ECO:0000256" key="13">
    <source>
        <dbReference type="RuleBase" id="RU000405"/>
    </source>
</evidence>